<feature type="compositionally biased region" description="Basic and acidic residues" evidence="5">
    <location>
        <begin position="1731"/>
        <end position="1740"/>
    </location>
</feature>
<name>A0ABV7JM90_9SPHI</name>
<evidence type="ECO:0000256" key="4">
    <source>
        <dbReference type="ARBA" id="ARBA00023136"/>
    </source>
</evidence>
<dbReference type="RefSeq" id="WP_379022105.1">
    <property type="nucleotide sequence ID" value="NZ_JBHRTA010000030.1"/>
</dbReference>
<accession>A0ABV7JM90</accession>
<evidence type="ECO:0000256" key="1">
    <source>
        <dbReference type="ARBA" id="ARBA00004167"/>
    </source>
</evidence>
<keyword evidence="9" id="KW-1185">Reference proteome</keyword>
<evidence type="ECO:0000313" key="8">
    <source>
        <dbReference type="EMBL" id="MFC3197938.1"/>
    </source>
</evidence>
<organism evidence="8 9">
    <name type="scientific">Parapedobacter deserti</name>
    <dbReference type="NCBI Taxonomy" id="1912957"/>
    <lineage>
        <taxon>Bacteria</taxon>
        <taxon>Pseudomonadati</taxon>
        <taxon>Bacteroidota</taxon>
        <taxon>Sphingobacteriia</taxon>
        <taxon>Sphingobacteriales</taxon>
        <taxon>Sphingobacteriaceae</taxon>
        <taxon>Parapedobacter</taxon>
    </lineage>
</organism>
<evidence type="ECO:0000256" key="6">
    <source>
        <dbReference type="SAM" id="Phobius"/>
    </source>
</evidence>
<keyword evidence="2 6" id="KW-0812">Transmembrane</keyword>
<evidence type="ECO:0000259" key="7">
    <source>
        <dbReference type="Pfam" id="PF04357"/>
    </source>
</evidence>
<protein>
    <submittedName>
        <fullName evidence="8">Translocation/assembly module TamB domain-containing protein</fullName>
    </submittedName>
</protein>
<evidence type="ECO:0000256" key="5">
    <source>
        <dbReference type="SAM" id="MobiDB-lite"/>
    </source>
</evidence>
<evidence type="ECO:0000256" key="3">
    <source>
        <dbReference type="ARBA" id="ARBA00022989"/>
    </source>
</evidence>
<comment type="caution">
    <text evidence="8">The sequence shown here is derived from an EMBL/GenBank/DDBJ whole genome shotgun (WGS) entry which is preliminary data.</text>
</comment>
<feature type="compositionally biased region" description="Polar residues" evidence="5">
    <location>
        <begin position="1743"/>
        <end position="1761"/>
    </location>
</feature>
<dbReference type="InterPro" id="IPR007452">
    <property type="entry name" value="TamB_C"/>
</dbReference>
<dbReference type="PANTHER" id="PTHR36985">
    <property type="entry name" value="TRANSLOCATION AND ASSEMBLY MODULE SUBUNIT TAMB"/>
    <property type="match status" value="1"/>
</dbReference>
<dbReference type="PANTHER" id="PTHR36985:SF1">
    <property type="entry name" value="TRANSLOCATION AND ASSEMBLY MODULE SUBUNIT TAMB"/>
    <property type="match status" value="1"/>
</dbReference>
<feature type="region of interest" description="Disordered" evidence="5">
    <location>
        <begin position="1731"/>
        <end position="1783"/>
    </location>
</feature>
<keyword evidence="3 6" id="KW-1133">Transmembrane helix</keyword>
<dbReference type="Pfam" id="PF05359">
    <property type="entry name" value="DUF748"/>
    <property type="match status" value="1"/>
</dbReference>
<dbReference type="InterPro" id="IPR008023">
    <property type="entry name" value="DUF748"/>
</dbReference>
<evidence type="ECO:0000256" key="2">
    <source>
        <dbReference type="ARBA" id="ARBA00022692"/>
    </source>
</evidence>
<evidence type="ECO:0000313" key="9">
    <source>
        <dbReference type="Proteomes" id="UP001595526"/>
    </source>
</evidence>
<sequence>MRFAYVDRTKGSLNYRLTLKRFGRIAIKTLLWIIGSVIGLILLLFVVIRIPTVQNYVVRQVTSYLENKIKTPVRIANVSLDLPKMLVLEGVYFEDQSRDTLLSGERIRVDISMLKLLNNTVEIGRIDLQGVTAKINRTLPDSTFNFDYIIKAFVNEQEKPAQADSTAPMKFDIDRVNLNQIRFVYRDDVVGMAAEVNLNHLDTRIKTFDLAGNMRFGIPRININGLQGSVRQWAVADPEDAPDVEDFGITDAAETALLPELDFETFNLAAIDFAYTDEASAMDTRFRIDKLLARLNKLDLNGEFVDIREIDLDGSASRIFFGQTVSPSTSAASTEQGEPVNWRVQAASIRIANTDFAFEDANQPRIAKGFDYGNIGITGFQGELADLYYSADTIRGRVSGIRASDHSGFTLNRLQADFVYTNQGAELDNLYAETPHTRVRDYIKVAYPSLETITEQLGSIEVSADIKESHLGMEDVLYFVPDLDTMEIMKPLLTHTLHINTTISGRVDDLEIPNIELRTLDKTRVAARVQIKGLPETEHLHIDLDLEELVSGKADLDRLIAPSLLPDSINFPDDVRLAGTFNGGLNGFQTDMQLETSMGGASVDADYRVDAGTRDTVYDAQISIMDIDIGQLMRMDTLLGKLSFAAHAKGTGLDPSTAVAGIEGKLISLEAMGYRYTDIGITAVAQSGDINASISSEDPNVDFTLDAHADMRGQYPRVNINLMMDSINLKNLNLLEEEFRYHGRLIADLQTADIDHLNGTIDIVNSSIAYNAERYTLDTVRLRAVAQDSSNLLQLRSEFLNAHMIGNFKLSELGASVQDIVAAYYQPDSIAPVFEYAPQRFDFSAQFTRSHFIRGLLPELTAMDDITLDGSFNSEEKRLLVKATAPQVVYAGTTIDQVGFDINTFDSTLYYTVLINRIGFGNVELVNTLLSGTIVKNQLDFGLWIKDNADKERYHLGMALNVDAGNFLFILKEDGLMLNYEQWQVEPQNRIFFGNDGLLAHQFILSNNGQEMTLQSQDSTRNAPLDLVFNNFRIETFSKILESEVLDMGGGINGSATVSRLDASPVFVSDITIDRFYLGNDTVGDINLKVNNERENVFAADISITGNGNDVKLTGDFISPPDRDAQLDFTLNVNPLSMRTLEAFSLGYLRNTTGAVNGKLAITGSPNQPRINGALLFDQASLNVAMLNATFNIDEQSIVFNDKGLRFNKFRLEDSVGNAAVLNGAVNTTTYSDFEFGLTLVANDFQVLNSSQQDNDMYYGKLFISSNLRIQGDMNNPKVSGTLRVNDDTNVTFVMPNDDPGMVDRQGIVRFVDRSDTVRANVFAKVDSLKHTELAGVNLSVNVSTDKNAVFTIVIDPGSQDALTVQGEAELNAGMDPSGDITLNGTYTVEKGNYSFSFGPVKRVFQFRQGSTLSWTGDPMDARLDITAVYNLKAPTLELVQNQIGSGQPNLYKQRVPFNVNMHITEQLFQPQLRFDIDLDEDNAMISQDVAGKVNTGLTQLRENESEMNKQVFSLIVLGRFMAANPFESLSGGGGAEAIARNTVSSFLSGQLNRLAGDLIQGVEFDFSLQSEQDYTTGSGQNRTDLNVGVSKMLFNDRMKVSVGSNFELEGNARPGEQTTNIAGDIAVDYQLSEDGRYIARAYRKNQYQVTLQGQFVETGLGLIISMDYDRFREIFNRQDAYADEFDTESRRFRRRWDVERMETDSAYRDSVRKVIIDSLQRNDPEFRERLQERRQEEQNRQTLNGPQENRMPLTSPSGQKNVAIRDDQDENASQEEGGDNGQ</sequence>
<feature type="compositionally biased region" description="Acidic residues" evidence="5">
    <location>
        <begin position="1768"/>
        <end position="1783"/>
    </location>
</feature>
<feature type="domain" description="Translocation and assembly module TamB C-terminal" evidence="7">
    <location>
        <begin position="1213"/>
        <end position="1652"/>
    </location>
</feature>
<proteinExistence type="predicted"/>
<dbReference type="EMBL" id="JBHRTA010000030">
    <property type="protein sequence ID" value="MFC3197938.1"/>
    <property type="molecule type" value="Genomic_DNA"/>
</dbReference>
<gene>
    <name evidence="8" type="ORF">ACFOET_09965</name>
</gene>
<reference evidence="9" key="1">
    <citation type="journal article" date="2019" name="Int. J. Syst. Evol. Microbiol.">
        <title>The Global Catalogue of Microorganisms (GCM) 10K type strain sequencing project: providing services to taxonomists for standard genome sequencing and annotation.</title>
        <authorList>
            <consortium name="The Broad Institute Genomics Platform"/>
            <consortium name="The Broad Institute Genome Sequencing Center for Infectious Disease"/>
            <person name="Wu L."/>
            <person name="Ma J."/>
        </authorList>
    </citation>
    <scope>NUCLEOTIDE SEQUENCE [LARGE SCALE GENOMIC DNA]</scope>
    <source>
        <strain evidence="9">KCTC 52416</strain>
    </source>
</reference>
<dbReference type="Proteomes" id="UP001595526">
    <property type="component" value="Unassembled WGS sequence"/>
</dbReference>
<comment type="subcellular location">
    <subcellularLocation>
        <location evidence="1">Membrane</location>
        <topology evidence="1">Single-pass membrane protein</topology>
    </subcellularLocation>
</comment>
<dbReference type="Pfam" id="PF04357">
    <property type="entry name" value="TamB"/>
    <property type="match status" value="1"/>
</dbReference>
<keyword evidence="4 6" id="KW-0472">Membrane</keyword>
<feature type="transmembrane region" description="Helical" evidence="6">
    <location>
        <begin position="30"/>
        <end position="50"/>
    </location>
</feature>